<dbReference type="EMBL" id="BTRK01000003">
    <property type="protein sequence ID" value="GMR41339.1"/>
    <property type="molecule type" value="Genomic_DNA"/>
</dbReference>
<dbReference type="Proteomes" id="UP001328107">
    <property type="component" value="Unassembled WGS sequence"/>
</dbReference>
<evidence type="ECO:0000313" key="2">
    <source>
        <dbReference type="EMBL" id="GMR41339.1"/>
    </source>
</evidence>
<gene>
    <name evidence="2" type="ORF">PMAYCL1PPCAC_11534</name>
</gene>
<accession>A0AAN4ZL45</accession>
<feature type="non-terminal residue" evidence="2">
    <location>
        <position position="97"/>
    </location>
</feature>
<comment type="caution">
    <text evidence="2">The sequence shown here is derived from an EMBL/GenBank/DDBJ whole genome shotgun (WGS) entry which is preliminary data.</text>
</comment>
<organism evidence="2 3">
    <name type="scientific">Pristionchus mayeri</name>
    <dbReference type="NCBI Taxonomy" id="1317129"/>
    <lineage>
        <taxon>Eukaryota</taxon>
        <taxon>Metazoa</taxon>
        <taxon>Ecdysozoa</taxon>
        <taxon>Nematoda</taxon>
        <taxon>Chromadorea</taxon>
        <taxon>Rhabditida</taxon>
        <taxon>Rhabditina</taxon>
        <taxon>Diplogasteromorpha</taxon>
        <taxon>Diplogasteroidea</taxon>
        <taxon>Neodiplogasteridae</taxon>
        <taxon>Pristionchus</taxon>
    </lineage>
</organism>
<reference evidence="3" key="1">
    <citation type="submission" date="2022-10" db="EMBL/GenBank/DDBJ databases">
        <title>Genome assembly of Pristionchus species.</title>
        <authorList>
            <person name="Yoshida K."/>
            <person name="Sommer R.J."/>
        </authorList>
    </citation>
    <scope>NUCLEOTIDE SEQUENCE [LARGE SCALE GENOMIC DNA]</scope>
    <source>
        <strain evidence="3">RS5460</strain>
    </source>
</reference>
<feature type="transmembrane region" description="Helical" evidence="1">
    <location>
        <begin position="20"/>
        <end position="40"/>
    </location>
</feature>
<feature type="non-terminal residue" evidence="2">
    <location>
        <position position="1"/>
    </location>
</feature>
<keyword evidence="3" id="KW-1185">Reference proteome</keyword>
<name>A0AAN4ZL45_9BILA</name>
<keyword evidence="1" id="KW-0812">Transmembrane</keyword>
<dbReference type="AlphaFoldDB" id="A0AAN4ZL45"/>
<evidence type="ECO:0000313" key="3">
    <source>
        <dbReference type="Proteomes" id="UP001328107"/>
    </source>
</evidence>
<keyword evidence="1" id="KW-0472">Membrane</keyword>
<proteinExistence type="predicted"/>
<evidence type="ECO:0000256" key="1">
    <source>
        <dbReference type="SAM" id="Phobius"/>
    </source>
</evidence>
<keyword evidence="1" id="KW-1133">Transmembrane helix</keyword>
<sequence>KSPAMKPGRSLRREWDYTTWILYVILLCLNVVLKVAEWTLESRTVLTTPLPTIEYLTLRGSQVVFMDVRAKYEVWLKHPLRPLFPRNQWVLETHHIY</sequence>
<protein>
    <submittedName>
        <fullName evidence="2">Uncharacterized protein</fullName>
    </submittedName>
</protein>